<evidence type="ECO:0000313" key="3">
    <source>
        <dbReference type="WBParaSite" id="ASIM_0001104801-mRNA-1"/>
    </source>
</evidence>
<name>A0A0M3JSS5_ANISI</name>
<dbReference type="OrthoDB" id="5850953at2759"/>
<reference evidence="3" key="1">
    <citation type="submission" date="2017-02" db="UniProtKB">
        <authorList>
            <consortium name="WormBaseParasite"/>
        </authorList>
    </citation>
    <scope>IDENTIFICATION</scope>
</reference>
<dbReference type="AlphaFoldDB" id="A0A0M3JSS5"/>
<dbReference type="EMBL" id="UYRR01031007">
    <property type="protein sequence ID" value="VDK43289.1"/>
    <property type="molecule type" value="Genomic_DNA"/>
</dbReference>
<keyword evidence="2" id="KW-1185">Reference proteome</keyword>
<reference evidence="1 2" key="2">
    <citation type="submission" date="2018-11" db="EMBL/GenBank/DDBJ databases">
        <authorList>
            <consortium name="Pathogen Informatics"/>
        </authorList>
    </citation>
    <scope>NUCLEOTIDE SEQUENCE [LARGE SCALE GENOMIC DNA]</scope>
</reference>
<dbReference type="Proteomes" id="UP000267096">
    <property type="component" value="Unassembled WGS sequence"/>
</dbReference>
<organism evidence="3">
    <name type="scientific">Anisakis simplex</name>
    <name type="common">Herring worm</name>
    <dbReference type="NCBI Taxonomy" id="6269"/>
    <lineage>
        <taxon>Eukaryota</taxon>
        <taxon>Metazoa</taxon>
        <taxon>Ecdysozoa</taxon>
        <taxon>Nematoda</taxon>
        <taxon>Chromadorea</taxon>
        <taxon>Rhabditida</taxon>
        <taxon>Spirurina</taxon>
        <taxon>Ascaridomorpha</taxon>
        <taxon>Ascaridoidea</taxon>
        <taxon>Anisakidae</taxon>
        <taxon>Anisakis</taxon>
        <taxon>Anisakis simplex complex</taxon>
    </lineage>
</organism>
<evidence type="ECO:0000313" key="1">
    <source>
        <dbReference type="EMBL" id="VDK43289.1"/>
    </source>
</evidence>
<proteinExistence type="predicted"/>
<accession>A0A0M3JSS5</accession>
<gene>
    <name evidence="1" type="ORF">ASIM_LOCUS10606</name>
</gene>
<protein>
    <submittedName>
        <fullName evidence="3">MAM domain-containing protein</fullName>
    </submittedName>
</protein>
<dbReference type="WBParaSite" id="ASIM_0001104801-mRNA-1">
    <property type="protein sequence ID" value="ASIM_0001104801-mRNA-1"/>
    <property type="gene ID" value="ASIM_0001104801"/>
</dbReference>
<evidence type="ECO:0000313" key="2">
    <source>
        <dbReference type="Proteomes" id="UP000267096"/>
    </source>
</evidence>
<sequence length="499" mass="54537">MPKVTIDHLDGLGALSVGAYRGLNPYAHALAPGSTHHVETSLDEMESPSALNCHVFDETCRWSNTNEDELDWKMRGSAREAEGFITTLASSSLPDLSAAVLTSTRNNGWEAGQLISDQLPCITSPLQLTATVWRSHAPTPYELPNLQVCSRNVHSDLPLSNCNLFPIKNGVPVTVNVPLPKDLFSPVQIVLVGDNFVGSDGGAIFLQDLYIDGHIDSDCSATGVDTQKQFASDQALSLSESKTLHPLRTDKLLLPSLSAMSNLIPSPPKKRLNAHSVMSLESQSASSSSDHLYETCLTLSCNPAETQCKWRSEGDAWLKASTHRSSNPLTGVHIPPTGSTGYLVAPFTDDNPQSSYYQMISPTVNVPFNEGALYFCFNEYFATDGLRLAICIDRSAQNCFYSKSDINIETNIEVRTELTIVTWQDSFMQMLQSCQQRTADGILSVFNFQVVHTRFSVAFYLLIPCYVSIVAQNRGANRGDIGFVPVRVTRDPSGSDAVC</sequence>